<gene>
    <name evidence="1" type="ordered locus">Acid345_3759</name>
</gene>
<dbReference type="Proteomes" id="UP000002432">
    <property type="component" value="Chromosome"/>
</dbReference>
<accession>Q1IK41</accession>
<dbReference type="HOGENOM" id="CLU_1159469_0_0_0"/>
<dbReference type="SUPFAM" id="SSF103642">
    <property type="entry name" value="Sec-C motif"/>
    <property type="match status" value="1"/>
</dbReference>
<proteinExistence type="predicted"/>
<dbReference type="Gene3D" id="3.10.450.50">
    <property type="match status" value="1"/>
</dbReference>
<dbReference type="AlphaFoldDB" id="Q1IK41"/>
<dbReference type="KEGG" id="aba:Acid345_3759"/>
<protein>
    <recommendedName>
        <fullName evidence="3">SEC-C motif domain protein</fullName>
    </recommendedName>
</protein>
<dbReference type="eggNOG" id="COG3012">
    <property type="taxonomic scope" value="Bacteria"/>
</dbReference>
<evidence type="ECO:0000313" key="1">
    <source>
        <dbReference type="EMBL" id="ABF42759.1"/>
    </source>
</evidence>
<evidence type="ECO:0000313" key="2">
    <source>
        <dbReference type="Proteomes" id="UP000002432"/>
    </source>
</evidence>
<dbReference type="RefSeq" id="WP_011524558.1">
    <property type="nucleotide sequence ID" value="NC_008009.1"/>
</dbReference>
<dbReference type="EnsemblBacteria" id="ABF42759">
    <property type="protein sequence ID" value="ABF42759"/>
    <property type="gene ID" value="Acid345_3759"/>
</dbReference>
<name>Q1IK41_KORVE</name>
<organism evidence="1 2">
    <name type="scientific">Koribacter versatilis (strain Ellin345)</name>
    <dbReference type="NCBI Taxonomy" id="204669"/>
    <lineage>
        <taxon>Bacteria</taxon>
        <taxon>Pseudomonadati</taxon>
        <taxon>Acidobacteriota</taxon>
        <taxon>Terriglobia</taxon>
        <taxon>Terriglobales</taxon>
        <taxon>Candidatus Korobacteraceae</taxon>
        <taxon>Candidatus Korobacter</taxon>
    </lineage>
</organism>
<sequence>MKHKFIGEACVYCGAEATTKDHILGRKFFLIGQRDNLPQVPACRDCNGRKAKYEAYLMTVLPFGAKHPEAAKTLSALVPGRLEKNHKLRRKLEKGFSESGGTSVPIEHESLEALFAMIAKALLWIHYGVRCGTGFDAIGSIFHDQGEAFFRSVIGKGGQPVKRDFGDGAFSYEGSQATDCPEATLWRFTVYGGVSFADSRMPGTASLAVAVTGPEKMIQNLRYRSVLNDPKPPKPGRNDQCPCLSGKKFKKCHGSLTATGSADHPLWFERD</sequence>
<dbReference type="Gene3D" id="1.10.30.50">
    <property type="match status" value="1"/>
</dbReference>
<reference evidence="1 2" key="1">
    <citation type="journal article" date="2009" name="Appl. Environ. Microbiol.">
        <title>Three genomes from the phylum Acidobacteria provide insight into the lifestyles of these microorganisms in soils.</title>
        <authorList>
            <person name="Ward N.L."/>
            <person name="Challacombe J.F."/>
            <person name="Janssen P.H."/>
            <person name="Henrissat B."/>
            <person name="Coutinho P.M."/>
            <person name="Wu M."/>
            <person name="Xie G."/>
            <person name="Haft D.H."/>
            <person name="Sait M."/>
            <person name="Badger J."/>
            <person name="Barabote R.D."/>
            <person name="Bradley B."/>
            <person name="Brettin T.S."/>
            <person name="Brinkac L.M."/>
            <person name="Bruce D."/>
            <person name="Creasy T."/>
            <person name="Daugherty S.C."/>
            <person name="Davidsen T.M."/>
            <person name="DeBoy R.T."/>
            <person name="Detter J.C."/>
            <person name="Dodson R.J."/>
            <person name="Durkin A.S."/>
            <person name="Ganapathy A."/>
            <person name="Gwinn-Giglio M."/>
            <person name="Han C.S."/>
            <person name="Khouri H."/>
            <person name="Kiss H."/>
            <person name="Kothari S.P."/>
            <person name="Madupu R."/>
            <person name="Nelson K.E."/>
            <person name="Nelson W.C."/>
            <person name="Paulsen I."/>
            <person name="Penn K."/>
            <person name="Ren Q."/>
            <person name="Rosovitz M.J."/>
            <person name="Selengut J.D."/>
            <person name="Shrivastava S."/>
            <person name="Sullivan S.A."/>
            <person name="Tapia R."/>
            <person name="Thompson L.S."/>
            <person name="Watkins K.L."/>
            <person name="Yang Q."/>
            <person name="Yu C."/>
            <person name="Zafar N."/>
            <person name="Zhou L."/>
            <person name="Kuske C.R."/>
        </authorList>
    </citation>
    <scope>NUCLEOTIDE SEQUENCE [LARGE SCALE GENOMIC DNA]</scope>
    <source>
        <strain evidence="1 2">Ellin345</strain>
    </source>
</reference>
<dbReference type="Pfam" id="PF02810">
    <property type="entry name" value="SEC-C"/>
    <property type="match status" value="1"/>
</dbReference>
<keyword evidence="2" id="KW-1185">Reference proteome</keyword>
<dbReference type="InterPro" id="IPR004027">
    <property type="entry name" value="SEC_C_motif"/>
</dbReference>
<dbReference type="STRING" id="204669.Acid345_3759"/>
<dbReference type="CDD" id="cd00085">
    <property type="entry name" value="HNHc"/>
    <property type="match status" value="1"/>
</dbReference>
<dbReference type="InterPro" id="IPR003615">
    <property type="entry name" value="HNH_nuc"/>
</dbReference>
<dbReference type="EMBL" id="CP000360">
    <property type="protein sequence ID" value="ABF42759.1"/>
    <property type="molecule type" value="Genomic_DNA"/>
</dbReference>
<evidence type="ECO:0008006" key="3">
    <source>
        <dbReference type="Google" id="ProtNLM"/>
    </source>
</evidence>